<feature type="transmembrane region" description="Helical" evidence="6">
    <location>
        <begin position="774"/>
        <end position="798"/>
    </location>
</feature>
<feature type="transmembrane region" description="Helical" evidence="6">
    <location>
        <begin position="268"/>
        <end position="290"/>
    </location>
</feature>
<dbReference type="Gene3D" id="2.70.150.10">
    <property type="entry name" value="Calcium-transporting ATPase, cytoplasmic transduction domain A"/>
    <property type="match status" value="1"/>
</dbReference>
<dbReference type="InterPro" id="IPR001757">
    <property type="entry name" value="P_typ_ATPase"/>
</dbReference>
<feature type="transmembrane region" description="Helical" evidence="6">
    <location>
        <begin position="745"/>
        <end position="762"/>
    </location>
</feature>
<feature type="transmembrane region" description="Helical" evidence="6">
    <location>
        <begin position="302"/>
        <end position="324"/>
    </location>
</feature>
<organism evidence="8 9">
    <name type="scientific">[Ruminococcus] lactaris ATCC 29176</name>
    <dbReference type="NCBI Taxonomy" id="471875"/>
    <lineage>
        <taxon>Bacteria</taxon>
        <taxon>Bacillati</taxon>
        <taxon>Bacillota</taxon>
        <taxon>Clostridia</taxon>
        <taxon>Lachnospirales</taxon>
        <taxon>Lachnospiraceae</taxon>
        <taxon>Mediterraneibacter</taxon>
    </lineage>
</organism>
<dbReference type="Gene3D" id="3.40.50.1000">
    <property type="entry name" value="HAD superfamily/HAD-like"/>
    <property type="match status" value="1"/>
</dbReference>
<feature type="transmembrane region" description="Helical" evidence="6">
    <location>
        <begin position="804"/>
        <end position="821"/>
    </location>
</feature>
<dbReference type="GO" id="GO:0005524">
    <property type="term" value="F:ATP binding"/>
    <property type="evidence" value="ECO:0007669"/>
    <property type="project" value="InterPro"/>
</dbReference>
<dbReference type="EMBL" id="ABOU02000017">
    <property type="protein sequence ID" value="EDY33735.1"/>
    <property type="molecule type" value="Genomic_DNA"/>
</dbReference>
<keyword evidence="5 6" id="KW-0472">Membrane</keyword>
<dbReference type="PROSITE" id="PS00154">
    <property type="entry name" value="ATPASE_E1_E2"/>
    <property type="match status" value="1"/>
</dbReference>
<dbReference type="PRINTS" id="PR00119">
    <property type="entry name" value="CATATPASE"/>
</dbReference>
<dbReference type="InterPro" id="IPR059000">
    <property type="entry name" value="ATPase_P-type_domA"/>
</dbReference>
<evidence type="ECO:0000256" key="4">
    <source>
        <dbReference type="ARBA" id="ARBA00022989"/>
    </source>
</evidence>
<dbReference type="SUPFAM" id="SSF81653">
    <property type="entry name" value="Calcium ATPase, transduction domain A"/>
    <property type="match status" value="1"/>
</dbReference>
<feature type="transmembrane region" description="Helical" evidence="6">
    <location>
        <begin position="710"/>
        <end position="733"/>
    </location>
</feature>
<dbReference type="Pfam" id="PF00122">
    <property type="entry name" value="E1-E2_ATPase"/>
    <property type="match status" value="1"/>
</dbReference>
<reference evidence="8 9" key="2">
    <citation type="submission" date="2008-08" db="EMBL/GenBank/DDBJ databases">
        <authorList>
            <person name="Fulton L."/>
            <person name="Clifton S."/>
            <person name="Fulton B."/>
            <person name="Xu J."/>
            <person name="Minx P."/>
            <person name="Pepin K.H."/>
            <person name="Johnson M."/>
            <person name="Bhonagiri V."/>
            <person name="Nash W.E."/>
            <person name="Mardis E.R."/>
            <person name="Wilson R.K."/>
        </authorList>
    </citation>
    <scope>NUCLEOTIDE SEQUENCE [LARGE SCALE GENOMIC DNA]</scope>
    <source>
        <strain evidence="8 9">ATCC 29176</strain>
    </source>
</reference>
<keyword evidence="3" id="KW-1278">Translocase</keyword>
<evidence type="ECO:0000256" key="3">
    <source>
        <dbReference type="ARBA" id="ARBA00022967"/>
    </source>
</evidence>
<dbReference type="SUPFAM" id="SSF56784">
    <property type="entry name" value="HAD-like"/>
    <property type="match status" value="1"/>
</dbReference>
<proteinExistence type="predicted"/>
<keyword evidence="4 6" id="KW-1133">Transmembrane helix</keyword>
<evidence type="ECO:0000256" key="1">
    <source>
        <dbReference type="ARBA" id="ARBA00004141"/>
    </source>
</evidence>
<feature type="domain" description="P-type ATPase A" evidence="7">
    <location>
        <begin position="151"/>
        <end position="247"/>
    </location>
</feature>
<evidence type="ECO:0000259" key="7">
    <source>
        <dbReference type="Pfam" id="PF00122"/>
    </source>
</evidence>
<gene>
    <name evidence="8" type="ORF">RUMLAC_00491</name>
</gene>
<dbReference type="Gene3D" id="1.20.1110.10">
    <property type="entry name" value="Calcium-transporting ATPase, transmembrane domain"/>
    <property type="match status" value="1"/>
</dbReference>
<dbReference type="AlphaFoldDB" id="B5CM17"/>
<feature type="transmembrane region" description="Helical" evidence="6">
    <location>
        <begin position="650"/>
        <end position="674"/>
    </location>
</feature>
<evidence type="ECO:0000256" key="5">
    <source>
        <dbReference type="ARBA" id="ARBA00023136"/>
    </source>
</evidence>
<dbReference type="GO" id="GO:0016887">
    <property type="term" value="F:ATP hydrolysis activity"/>
    <property type="evidence" value="ECO:0007669"/>
    <property type="project" value="InterPro"/>
</dbReference>
<evidence type="ECO:0000313" key="8">
    <source>
        <dbReference type="EMBL" id="EDY33735.1"/>
    </source>
</evidence>
<feature type="transmembrane region" description="Helical" evidence="6">
    <location>
        <begin position="680"/>
        <end position="698"/>
    </location>
</feature>
<feature type="transmembrane region" description="Helical" evidence="6">
    <location>
        <begin position="97"/>
        <end position="117"/>
    </location>
</feature>
<evidence type="ECO:0000313" key="9">
    <source>
        <dbReference type="Proteomes" id="UP000003254"/>
    </source>
</evidence>
<evidence type="ECO:0000256" key="6">
    <source>
        <dbReference type="SAM" id="Phobius"/>
    </source>
</evidence>
<dbReference type="SUPFAM" id="SSF81665">
    <property type="entry name" value="Calcium ATPase, transmembrane domain M"/>
    <property type="match status" value="1"/>
</dbReference>
<sequence length="843" mass="92429">MPREFHRGAYLLYAGQQFLLLKQKEYKRRIDMSAARRKRKPVEAEEKKKRMPTTRYMPDYRKGLTSQQVQEHKLHGWTNQAVDSTSKTTKEIVKENVFTYFNLIFLVLAVLLCLVGSFRDLTFLPVIIANTLIGIIQEIRAKKVLDDLTMLNAPHAMVVRDGKKSMIDAEELVVDDIVIFKAGAQVCADAEVCAGEVQVNESLLTGESDEITKKKGSKLMSGSFIVSGQCHARLDKVGEDSYISRLTLEAKEMQQGEQSEMIRSLDRLVKCVGIAIIPIGIILFVQAFFFQNSSFRSSVTSMVAAVIGMIPEGLYLLASVALAVSSIRLAQKKVLLHDMKCIETLARVDVLCVDKTGTITENTMQVQKLIPTQQYDPDTMKPLETLVGDFAAAMTKDNITMAAVKAYFTSVSGAKPVAKTGFSSATKYSSVTFEEGAYVLGAPEFVLLDEYEAYEAKITSLASTGARVLVFGTYDGTIDGKALRNPICPLGYILLANPIREAAKETFEYFTEQGVEVKVISGDNPVTVSKVAKQAGIANADQYVDASELKSINDVKKAVLENTVFGRVTPNQKRQFVQVLKEAGKTVAMTGDGVNDVLALKDADCSIAMASGSEAAAQASQLVLLESDFSCMPEVVLEGRRVVNNIQRSASLFLVKNIFSFLLSLMSVVFMFTYPLEPSQVSLISMFTIGIPAFFLALEPNKNIIKGHFLTNVFLKALPAAITDAVAVGALVIFGKTFGVGETDISTAATMLLAIVGFMILYKISAPMNMLRTAILTGCIAGLLFCSIFLNDLFAITGMTTKCIMLFIVFAIATEPVLRYLTILTEKIRSFYSGLRSRKAEKK</sequence>
<dbReference type="InterPro" id="IPR036412">
    <property type="entry name" value="HAD-like_sf"/>
</dbReference>
<keyword evidence="2 6" id="KW-0812">Transmembrane</keyword>
<protein>
    <submittedName>
        <fullName evidence="8">E1-E2 ATPase</fullName>
    </submittedName>
</protein>
<dbReference type="HOGENOM" id="CLU_002360_5_1_9"/>
<reference evidence="8 9" key="1">
    <citation type="submission" date="2008-08" db="EMBL/GenBank/DDBJ databases">
        <title>Draft genome sequence of Ruminococcus lactaris ATCC 29176.</title>
        <authorList>
            <person name="Sudarsanam P."/>
            <person name="Ley R."/>
            <person name="Guruge J."/>
            <person name="Turnbaugh P.J."/>
            <person name="Mahowald M."/>
            <person name="Liep D."/>
            <person name="Gordon J."/>
        </authorList>
    </citation>
    <scope>NUCLEOTIDE SEQUENCE [LARGE SCALE GENOMIC DNA]</scope>
    <source>
        <strain evidence="8 9">ATCC 29176</strain>
    </source>
</reference>
<dbReference type="InterPro" id="IPR023298">
    <property type="entry name" value="ATPase_P-typ_TM_dom_sf"/>
</dbReference>
<dbReference type="InterPro" id="IPR023214">
    <property type="entry name" value="HAD_sf"/>
</dbReference>
<dbReference type="PRINTS" id="PR00120">
    <property type="entry name" value="HATPASE"/>
</dbReference>
<dbReference type="Pfam" id="PF00702">
    <property type="entry name" value="Hydrolase"/>
    <property type="match status" value="1"/>
</dbReference>
<dbReference type="InterPro" id="IPR023299">
    <property type="entry name" value="ATPase_P-typ_cyto_dom_N"/>
</dbReference>
<feature type="transmembrane region" description="Helical" evidence="6">
    <location>
        <begin position="123"/>
        <end position="141"/>
    </location>
</feature>
<dbReference type="Gene3D" id="3.40.1110.10">
    <property type="entry name" value="Calcium-transporting ATPase, cytoplasmic domain N"/>
    <property type="match status" value="1"/>
</dbReference>
<evidence type="ECO:0000256" key="2">
    <source>
        <dbReference type="ARBA" id="ARBA00022692"/>
    </source>
</evidence>
<keyword evidence="9" id="KW-1185">Reference proteome</keyword>
<dbReference type="GO" id="GO:0016020">
    <property type="term" value="C:membrane"/>
    <property type="evidence" value="ECO:0007669"/>
    <property type="project" value="UniProtKB-SubCell"/>
</dbReference>
<dbReference type="SFLD" id="SFLDF00027">
    <property type="entry name" value="p-type_atpase"/>
    <property type="match status" value="1"/>
</dbReference>
<dbReference type="NCBIfam" id="TIGR01494">
    <property type="entry name" value="ATPase_P-type"/>
    <property type="match status" value="2"/>
</dbReference>
<dbReference type="Proteomes" id="UP000003254">
    <property type="component" value="Unassembled WGS sequence"/>
</dbReference>
<dbReference type="CDD" id="cd02609">
    <property type="entry name" value="P-type_ATPase"/>
    <property type="match status" value="1"/>
</dbReference>
<dbReference type="PANTHER" id="PTHR42861">
    <property type="entry name" value="CALCIUM-TRANSPORTING ATPASE"/>
    <property type="match status" value="1"/>
</dbReference>
<dbReference type="SFLD" id="SFLDS00003">
    <property type="entry name" value="Haloacid_Dehalogenase"/>
    <property type="match status" value="1"/>
</dbReference>
<accession>B5CM17</accession>
<dbReference type="InterPro" id="IPR008250">
    <property type="entry name" value="ATPase_P-typ_transduc_dom_A_sf"/>
</dbReference>
<dbReference type="InterPro" id="IPR044492">
    <property type="entry name" value="P_typ_ATPase_HD_dom"/>
</dbReference>
<dbReference type="InterPro" id="IPR018303">
    <property type="entry name" value="ATPase_P-typ_P_site"/>
</dbReference>
<comment type="caution">
    <text evidence="8">The sequence shown here is derived from an EMBL/GenBank/DDBJ whole genome shotgun (WGS) entry which is preliminary data.</text>
</comment>
<comment type="subcellular location">
    <subcellularLocation>
        <location evidence="1">Membrane</location>
        <topology evidence="1">Multi-pass membrane protein</topology>
    </subcellularLocation>
</comment>
<dbReference type="SFLD" id="SFLDG00002">
    <property type="entry name" value="C1.7:_P-type_atpase_like"/>
    <property type="match status" value="1"/>
</dbReference>
<dbReference type="eggNOG" id="COG0474">
    <property type="taxonomic scope" value="Bacteria"/>
</dbReference>
<name>B5CM17_9FIRM</name>